<comment type="caution">
    <text evidence="2">The sequence shown here is derived from an EMBL/GenBank/DDBJ whole genome shotgun (WGS) entry which is preliminary data.</text>
</comment>
<dbReference type="Proteomes" id="UP001172645">
    <property type="component" value="Unassembled WGS sequence"/>
</dbReference>
<dbReference type="RefSeq" id="WP_285873379.1">
    <property type="nucleotide sequence ID" value="NZ_JARFYM010000065.1"/>
</dbReference>
<proteinExistence type="predicted"/>
<evidence type="ECO:0000259" key="1">
    <source>
        <dbReference type="Pfam" id="PF04230"/>
    </source>
</evidence>
<dbReference type="InterPro" id="IPR007345">
    <property type="entry name" value="Polysacch_pyruvyl_Trfase"/>
</dbReference>
<dbReference type="Pfam" id="PF04230">
    <property type="entry name" value="PS_pyruv_trans"/>
    <property type="match status" value="1"/>
</dbReference>
<dbReference type="GO" id="GO:0016740">
    <property type="term" value="F:transferase activity"/>
    <property type="evidence" value="ECO:0007669"/>
    <property type="project" value="UniProtKB-KW"/>
</dbReference>
<accession>A0ABT7K6N6</accession>
<protein>
    <submittedName>
        <fullName evidence="2">Polysaccharide pyruvyl transferase family protein</fullName>
    </submittedName>
</protein>
<keyword evidence="2" id="KW-0808">Transferase</keyword>
<gene>
    <name evidence="2" type="ORF">PY649_33795</name>
</gene>
<dbReference type="EMBL" id="JARFYM010000065">
    <property type="protein sequence ID" value="MDL2403832.1"/>
    <property type="molecule type" value="Genomic_DNA"/>
</dbReference>
<name>A0ABT7K6N6_9HYPH</name>
<evidence type="ECO:0000313" key="2">
    <source>
        <dbReference type="EMBL" id="MDL2403832.1"/>
    </source>
</evidence>
<sequence>MRVGFFTDTFTQFTALNDKYDSIAWNTGNILFLNAIKKTIECDIISSWEEDKMEDYDAFITSDLIWLLESTKPTERLLNRLKMAKDRPIIPLSVGLQSHTFKPDFTLQPEMVLALKEIESRCVMAVRGEYTADILSRHGVKNIEIVGCPSMYQLPLYLGNLNFLEKEPTASFATANYRSFDGTFSSADRDMLRYIQTYSGAFAEQTLLPLTPKMMPDARVRQWFNRYTYIFFDLDSWVLHNQRYDFSFGLRFHGNVAALLAKVPALFMKFDSRTQEMTDYFGLPTVRADQFSMDEPIFRHAERTDYSAFLRGYRSKLENYTDFLKRNNLETTQNFRNRLDNFLVGHRSLETRVLEGV</sequence>
<evidence type="ECO:0000313" key="3">
    <source>
        <dbReference type="Proteomes" id="UP001172645"/>
    </source>
</evidence>
<organism evidence="2 3">
    <name type="scientific">Rhizobium mayense</name>
    <dbReference type="NCBI Taxonomy" id="1312184"/>
    <lineage>
        <taxon>Bacteria</taxon>
        <taxon>Pseudomonadati</taxon>
        <taxon>Pseudomonadota</taxon>
        <taxon>Alphaproteobacteria</taxon>
        <taxon>Hyphomicrobiales</taxon>
        <taxon>Rhizobiaceae</taxon>
        <taxon>Rhizobium/Agrobacterium group</taxon>
        <taxon>Rhizobium</taxon>
    </lineage>
</organism>
<keyword evidence="3" id="KW-1185">Reference proteome</keyword>
<reference evidence="2" key="1">
    <citation type="submission" date="2023-06" db="EMBL/GenBank/DDBJ databases">
        <title>Phylogenetic Diversity of Rhizobium strains.</title>
        <authorList>
            <person name="Moura F.T."/>
            <person name="Helene L.C.F."/>
            <person name="Hungria M."/>
        </authorList>
    </citation>
    <scope>NUCLEOTIDE SEQUENCE</scope>
    <source>
        <strain evidence="2">CCGE526</strain>
    </source>
</reference>
<feature type="domain" description="Polysaccharide pyruvyl transferase" evidence="1">
    <location>
        <begin position="37"/>
        <end position="268"/>
    </location>
</feature>